<dbReference type="AlphaFoldDB" id="A0A6B8W3M6"/>
<dbReference type="SUPFAM" id="SSF53756">
    <property type="entry name" value="UDP-Glycosyltransferase/glycogen phosphorylase"/>
    <property type="match status" value="1"/>
</dbReference>
<dbReference type="GO" id="GO:0102710">
    <property type="term" value="F:D-inositol-3-phosphate glycosyltransferase activity"/>
    <property type="evidence" value="ECO:0007669"/>
    <property type="project" value="UniProtKB-EC"/>
</dbReference>
<evidence type="ECO:0000313" key="5">
    <source>
        <dbReference type="EMBL" id="QGU07141.1"/>
    </source>
</evidence>
<dbReference type="EC" id="2.4.1.250" evidence="5"/>
<keyword evidence="6" id="KW-1185">Reference proteome</keyword>
<dbReference type="Pfam" id="PF13439">
    <property type="entry name" value="Glyco_transf_4"/>
    <property type="match status" value="1"/>
</dbReference>
<dbReference type="PANTHER" id="PTHR12526:SF595">
    <property type="entry name" value="BLL5217 PROTEIN"/>
    <property type="match status" value="1"/>
</dbReference>
<dbReference type="Gene3D" id="3.40.50.2000">
    <property type="entry name" value="Glycogen Phosphorylase B"/>
    <property type="match status" value="2"/>
</dbReference>
<dbReference type="EMBL" id="CP046455">
    <property type="protein sequence ID" value="QGU07141.1"/>
    <property type="molecule type" value="Genomic_DNA"/>
</dbReference>
<evidence type="ECO:0000259" key="4">
    <source>
        <dbReference type="Pfam" id="PF13439"/>
    </source>
</evidence>
<evidence type="ECO:0000256" key="1">
    <source>
        <dbReference type="ARBA" id="ARBA00022676"/>
    </source>
</evidence>
<gene>
    <name evidence="5" type="primary">mshA2</name>
    <name evidence="5" type="ORF">COCCU_05985</name>
</gene>
<dbReference type="Proteomes" id="UP000424462">
    <property type="component" value="Chromosome"/>
</dbReference>
<dbReference type="PANTHER" id="PTHR12526">
    <property type="entry name" value="GLYCOSYLTRANSFERASE"/>
    <property type="match status" value="1"/>
</dbReference>
<keyword evidence="2 5" id="KW-0808">Transferase</keyword>
<name>A0A6B8W3M6_9CORY</name>
<dbReference type="InterPro" id="IPR001296">
    <property type="entry name" value="Glyco_trans_1"/>
</dbReference>
<evidence type="ECO:0000259" key="3">
    <source>
        <dbReference type="Pfam" id="PF00534"/>
    </source>
</evidence>
<dbReference type="Pfam" id="PF00534">
    <property type="entry name" value="Glycos_transf_1"/>
    <property type="match status" value="1"/>
</dbReference>
<dbReference type="KEGG" id="cok:COCCU_05985"/>
<dbReference type="RefSeq" id="WP_156230663.1">
    <property type="nucleotide sequence ID" value="NZ_CP046455.1"/>
</dbReference>
<sequence>MKIAVIAPTRYPISEPFAGGLEAFCSLLVHGLREAGHQVDLFASRGSQGHVREYEFPGVDWSGQEELATDHTYPQGHQAAEDEAVERLLGHLLREGYDLIHNNSLHAAIFQIADRIPLLTTLHCPPVAAMQEAIALPGREVGSFAAVSHSTAAEWQLPEAPRVIPNAFNGTTFRPGPGGGGAVWFGRLIKDKGPHLAIDAARHAGMPLTLLGQPRDLRFFREELLPRDGSDLTWLGGCTHEQLAEVIGRSSVCLVTPLWREPFGLVTIEAMACGTPVAAFANGGTAETLRHAPGRLVPAGDVPALAAAAREASLINRDEVAHYVRENFSLERMIDRYLSLYRSVRRQEVLAR</sequence>
<organism evidence="5 6">
    <name type="scientific">Corynebacterium occultum</name>
    <dbReference type="NCBI Taxonomy" id="2675219"/>
    <lineage>
        <taxon>Bacteria</taxon>
        <taxon>Bacillati</taxon>
        <taxon>Actinomycetota</taxon>
        <taxon>Actinomycetes</taxon>
        <taxon>Mycobacteriales</taxon>
        <taxon>Corynebacteriaceae</taxon>
        <taxon>Corynebacterium</taxon>
    </lineage>
</organism>
<dbReference type="InterPro" id="IPR028098">
    <property type="entry name" value="Glyco_trans_4-like_N"/>
</dbReference>
<evidence type="ECO:0000313" key="6">
    <source>
        <dbReference type="Proteomes" id="UP000424462"/>
    </source>
</evidence>
<keyword evidence="1 5" id="KW-0328">Glycosyltransferase</keyword>
<proteinExistence type="predicted"/>
<accession>A0A6B8W3M6</accession>
<reference evidence="5 6" key="1">
    <citation type="submission" date="2019-11" db="EMBL/GenBank/DDBJ databases">
        <title>Complete genome sequence of Corynebacterium kalinowskii 1959, a novel Corynebacterium species isolated from soil of a small paddock in Vilsendorf, Germany.</title>
        <authorList>
            <person name="Schaffert L."/>
            <person name="Ruwe M."/>
            <person name="Milse J."/>
            <person name="Hanuschka K."/>
            <person name="Ortseifen V."/>
            <person name="Droste J."/>
            <person name="Brandt D."/>
            <person name="Schlueter L."/>
            <person name="Kutter Y."/>
            <person name="Vinke S."/>
            <person name="Viehoefer P."/>
            <person name="Jacob L."/>
            <person name="Luebke N.-C."/>
            <person name="Schulte-Berndt E."/>
            <person name="Hain C."/>
            <person name="Linder M."/>
            <person name="Schmidt P."/>
            <person name="Wollenschlaeger L."/>
            <person name="Luttermann T."/>
            <person name="Thieme E."/>
            <person name="Hassa J."/>
            <person name="Haak M."/>
            <person name="Wittchen M."/>
            <person name="Mentz A."/>
            <person name="Persicke M."/>
            <person name="Busche T."/>
            <person name="Ruckert C."/>
        </authorList>
    </citation>
    <scope>NUCLEOTIDE SEQUENCE [LARGE SCALE GENOMIC DNA]</scope>
    <source>
        <strain evidence="5 6">2039</strain>
    </source>
</reference>
<evidence type="ECO:0000256" key="2">
    <source>
        <dbReference type="ARBA" id="ARBA00022679"/>
    </source>
</evidence>
<feature type="domain" description="Glycosyl transferase family 1" evidence="3">
    <location>
        <begin position="185"/>
        <end position="315"/>
    </location>
</feature>
<feature type="domain" description="Glycosyltransferase subfamily 4-like N-terminal" evidence="4">
    <location>
        <begin position="19"/>
        <end position="167"/>
    </location>
</feature>
<protein>
    <submittedName>
        <fullName evidence="5">D-inositol 3-phosphate glycosyltransferase</fullName>
        <ecNumber evidence="5">2.4.1.250</ecNumber>
    </submittedName>
</protein>